<dbReference type="CDD" id="cd00093">
    <property type="entry name" value="HTH_XRE"/>
    <property type="match status" value="1"/>
</dbReference>
<dbReference type="SMART" id="SM00530">
    <property type="entry name" value="HTH_XRE"/>
    <property type="match status" value="1"/>
</dbReference>
<proteinExistence type="predicted"/>
<dbReference type="AlphaFoldDB" id="A0A168PAS1"/>
<sequence length="204" mass="23441">MIKCNLAVLLAERGINVSEMSERTGLSRNTLSALQNNTGKGIQFDTMDAICKLLDVTPCQLFSYADIGVNFIFTNPYKKKIERMPNGVLNIVQYSSYYEVEVFYNESVITLKGLLNTDHYPDRIQIIFPVKNKSSLEKIPLIFRQEIFNAINEFAVNELNNSYDVPVKITKNSMEIKFLDDQFIEQEIMDFHLSQDDGLDNLFN</sequence>
<dbReference type="PANTHER" id="PTHR37301">
    <property type="entry name" value="DNA-BINDING PROTEIN-RELATED"/>
    <property type="match status" value="1"/>
</dbReference>
<dbReference type="Gene3D" id="1.10.260.40">
    <property type="entry name" value="lambda repressor-like DNA-binding domains"/>
    <property type="match status" value="1"/>
</dbReference>
<comment type="caution">
    <text evidence="2">The sequence shown here is derived from an EMBL/GenBank/DDBJ whole genome shotgun (WGS) entry which is preliminary data.</text>
</comment>
<name>A0A168PAS1_9BACL</name>
<dbReference type="Pfam" id="PF13443">
    <property type="entry name" value="HTH_26"/>
    <property type="match status" value="1"/>
</dbReference>
<keyword evidence="3" id="KW-1185">Reference proteome</keyword>
<accession>A0A168PAS1</accession>
<dbReference type="Proteomes" id="UP000077355">
    <property type="component" value="Unassembled WGS sequence"/>
</dbReference>
<dbReference type="OrthoDB" id="2899891at2"/>
<feature type="domain" description="HTH cro/C1-type" evidence="1">
    <location>
        <begin position="6"/>
        <end position="61"/>
    </location>
</feature>
<evidence type="ECO:0000313" key="3">
    <source>
        <dbReference type="Proteomes" id="UP000077355"/>
    </source>
</evidence>
<dbReference type="InterPro" id="IPR010982">
    <property type="entry name" value="Lambda_DNA-bd_dom_sf"/>
</dbReference>
<dbReference type="SUPFAM" id="SSF47413">
    <property type="entry name" value="lambda repressor-like DNA-binding domains"/>
    <property type="match status" value="1"/>
</dbReference>
<dbReference type="PROSITE" id="PS50943">
    <property type="entry name" value="HTH_CROC1"/>
    <property type="match status" value="1"/>
</dbReference>
<evidence type="ECO:0000259" key="1">
    <source>
        <dbReference type="PROSITE" id="PS50943"/>
    </source>
</evidence>
<evidence type="ECO:0000313" key="2">
    <source>
        <dbReference type="EMBL" id="OAB46576.1"/>
    </source>
</evidence>
<dbReference type="PANTHER" id="PTHR37301:SF1">
    <property type="entry name" value="DNA-BINDING PROTEIN"/>
    <property type="match status" value="1"/>
</dbReference>
<reference evidence="2 3" key="1">
    <citation type="submission" date="2016-03" db="EMBL/GenBank/DDBJ databases">
        <title>Draft genome sequence of Paenibacillus antarcticus CECT 5836.</title>
        <authorList>
            <person name="Shin S.-K."/>
            <person name="Yi H."/>
        </authorList>
    </citation>
    <scope>NUCLEOTIDE SEQUENCE [LARGE SCALE GENOMIC DNA]</scope>
    <source>
        <strain evidence="2 3">CECT 5836</strain>
    </source>
</reference>
<protein>
    <recommendedName>
        <fullName evidence="1">HTH cro/C1-type domain-containing protein</fullName>
    </recommendedName>
</protein>
<organism evidence="2 3">
    <name type="scientific">Paenibacillus antarcticus</name>
    <dbReference type="NCBI Taxonomy" id="253703"/>
    <lineage>
        <taxon>Bacteria</taxon>
        <taxon>Bacillati</taxon>
        <taxon>Bacillota</taxon>
        <taxon>Bacilli</taxon>
        <taxon>Bacillales</taxon>
        <taxon>Paenibacillaceae</taxon>
        <taxon>Paenibacillus</taxon>
    </lineage>
</organism>
<dbReference type="RefSeq" id="WP_068649515.1">
    <property type="nucleotide sequence ID" value="NZ_CP043611.1"/>
</dbReference>
<dbReference type="EMBL" id="LVJI01000015">
    <property type="protein sequence ID" value="OAB46576.1"/>
    <property type="molecule type" value="Genomic_DNA"/>
</dbReference>
<dbReference type="InterPro" id="IPR001387">
    <property type="entry name" value="Cro/C1-type_HTH"/>
</dbReference>
<gene>
    <name evidence="2" type="ORF">PBAT_11210</name>
</gene>
<dbReference type="GO" id="GO:0003677">
    <property type="term" value="F:DNA binding"/>
    <property type="evidence" value="ECO:0007669"/>
    <property type="project" value="InterPro"/>
</dbReference>